<dbReference type="STRING" id="477974.Daud_0830"/>
<dbReference type="AlphaFoldDB" id="B1I2Y4"/>
<protein>
    <recommendedName>
        <fullName evidence="3">YlzJ-like protein</fullName>
    </recommendedName>
</protein>
<evidence type="ECO:0000313" key="1">
    <source>
        <dbReference type="EMBL" id="ACA59345.1"/>
    </source>
</evidence>
<sequence length="69" mass="7477">MILYTVLDIESVLGEPAGAEGVLENAVVDGVPVLVRRSKAGNVFLERVLSTDPYDFLRPELTPGSTLYL</sequence>
<keyword evidence="2" id="KW-1185">Reference proteome</keyword>
<name>B1I2Y4_DESAP</name>
<organism evidence="1 2">
    <name type="scientific">Desulforudis audaxviator (strain MP104C)</name>
    <dbReference type="NCBI Taxonomy" id="477974"/>
    <lineage>
        <taxon>Bacteria</taxon>
        <taxon>Bacillati</taxon>
        <taxon>Bacillota</taxon>
        <taxon>Clostridia</taxon>
        <taxon>Thermoanaerobacterales</taxon>
        <taxon>Candidatus Desulforudaceae</taxon>
        <taxon>Candidatus Desulforudis</taxon>
    </lineage>
</organism>
<accession>B1I2Y4</accession>
<dbReference type="HOGENOM" id="CLU_189760_1_0_9"/>
<dbReference type="Pfam" id="PF14035">
    <property type="entry name" value="YlzJ"/>
    <property type="match status" value="1"/>
</dbReference>
<dbReference type="EMBL" id="CP000860">
    <property type="protein sequence ID" value="ACA59345.1"/>
    <property type="molecule type" value="Genomic_DNA"/>
</dbReference>
<proteinExistence type="predicted"/>
<dbReference type="Proteomes" id="UP000008544">
    <property type="component" value="Chromosome"/>
</dbReference>
<dbReference type="OrthoDB" id="1683573at2"/>
<reference evidence="1 2" key="2">
    <citation type="journal article" date="2008" name="Science">
        <title>Environmental genomics reveals a single-species ecosystem deep within Earth.</title>
        <authorList>
            <person name="Chivian D."/>
            <person name="Brodie E.L."/>
            <person name="Alm E.J."/>
            <person name="Culley D.E."/>
            <person name="Dehal P.S."/>
            <person name="Desantis T.Z."/>
            <person name="Gihring T.M."/>
            <person name="Lapidus A."/>
            <person name="Lin L.H."/>
            <person name="Lowry S.R."/>
            <person name="Moser D.P."/>
            <person name="Richardson P.M."/>
            <person name="Southam G."/>
            <person name="Wanger G."/>
            <person name="Pratt L.M."/>
            <person name="Andersen G.L."/>
            <person name="Hazen T.C."/>
            <person name="Brockman F.J."/>
            <person name="Arkin A.P."/>
            <person name="Onstott T.C."/>
        </authorList>
    </citation>
    <scope>NUCLEOTIDE SEQUENCE [LARGE SCALE GENOMIC DNA]</scope>
    <source>
        <strain evidence="1 2">MP104C</strain>
    </source>
</reference>
<reference evidence="2" key="1">
    <citation type="submission" date="2007-10" db="EMBL/GenBank/DDBJ databases">
        <title>Complete sequence of chromosome of Desulforudis audaxviator MP104C.</title>
        <authorList>
            <person name="Copeland A."/>
            <person name="Lucas S."/>
            <person name="Lapidus A."/>
            <person name="Barry K."/>
            <person name="Glavina del Rio T."/>
            <person name="Dalin E."/>
            <person name="Tice H."/>
            <person name="Bruce D."/>
            <person name="Pitluck S."/>
            <person name="Lowry S.R."/>
            <person name="Larimer F."/>
            <person name="Land M.L."/>
            <person name="Hauser L."/>
            <person name="Kyrpides N."/>
            <person name="Ivanova N.N."/>
            <person name="Richardson P."/>
        </authorList>
    </citation>
    <scope>NUCLEOTIDE SEQUENCE [LARGE SCALE GENOMIC DNA]</scope>
    <source>
        <strain evidence="2">MP104C</strain>
    </source>
</reference>
<dbReference type="KEGG" id="dau:Daud_0830"/>
<dbReference type="InterPro" id="IPR025619">
    <property type="entry name" value="YlzJ"/>
</dbReference>
<evidence type="ECO:0000313" key="2">
    <source>
        <dbReference type="Proteomes" id="UP000008544"/>
    </source>
</evidence>
<evidence type="ECO:0008006" key="3">
    <source>
        <dbReference type="Google" id="ProtNLM"/>
    </source>
</evidence>
<gene>
    <name evidence="1" type="ordered locus">Daud_0830</name>
</gene>
<dbReference type="RefSeq" id="WP_012301931.1">
    <property type="nucleotide sequence ID" value="NC_010424.1"/>
</dbReference>